<feature type="transmembrane region" description="Helical" evidence="9">
    <location>
        <begin position="78"/>
        <end position="97"/>
    </location>
</feature>
<dbReference type="InterPro" id="IPR000175">
    <property type="entry name" value="Na/ntran_symport"/>
</dbReference>
<keyword evidence="7" id="KW-1015">Disulfide bond</keyword>
<keyword evidence="6" id="KW-0915">Sodium</keyword>
<feature type="transmembrane region" description="Helical" evidence="9">
    <location>
        <begin position="187"/>
        <end position="210"/>
    </location>
</feature>
<evidence type="ECO:0000256" key="2">
    <source>
        <dbReference type="ARBA" id="ARBA00022448"/>
    </source>
</evidence>
<comment type="subcellular location">
    <subcellularLocation>
        <location evidence="1">Membrane</location>
        <topology evidence="1">Multi-pass membrane protein</topology>
    </subcellularLocation>
</comment>
<dbReference type="Pfam" id="PF00209">
    <property type="entry name" value="SNF"/>
    <property type="match status" value="1"/>
</dbReference>
<feature type="transmembrane region" description="Helical" evidence="9">
    <location>
        <begin position="24"/>
        <end position="44"/>
    </location>
</feature>
<dbReference type="EMBL" id="CADEAL010001219">
    <property type="protein sequence ID" value="CAB1430241.1"/>
    <property type="molecule type" value="Genomic_DNA"/>
</dbReference>
<accession>A0A9N7UHG8</accession>
<feature type="binding site" evidence="6">
    <location>
        <position position="10"/>
    </location>
    <ligand>
        <name>Na(+)</name>
        <dbReference type="ChEBI" id="CHEBI:29101"/>
        <label>1</label>
    </ligand>
</feature>
<feature type="binding site" evidence="6">
    <location>
        <position position="3"/>
    </location>
    <ligand>
        <name>Na(+)</name>
        <dbReference type="ChEBI" id="CHEBI:29101"/>
        <label>1</label>
    </ligand>
</feature>
<keyword evidence="4 9" id="KW-1133">Transmembrane helix</keyword>
<feature type="transmembrane region" description="Helical" evidence="9">
    <location>
        <begin position="297"/>
        <end position="324"/>
    </location>
</feature>
<evidence type="ECO:0000256" key="3">
    <source>
        <dbReference type="ARBA" id="ARBA00022692"/>
    </source>
</evidence>
<feature type="transmembrane region" description="Helical" evidence="9">
    <location>
        <begin position="216"/>
        <end position="236"/>
    </location>
</feature>
<dbReference type="PRINTS" id="PR00176">
    <property type="entry name" value="NANEUSMPORT"/>
</dbReference>
<comment type="caution">
    <text evidence="10">The sequence shown here is derived from an EMBL/GenBank/DDBJ whole genome shotgun (WGS) entry which is preliminary data.</text>
</comment>
<feature type="region of interest" description="Disordered" evidence="8">
    <location>
        <begin position="599"/>
        <end position="689"/>
    </location>
</feature>
<keyword evidence="2" id="KW-0813">Transport</keyword>
<dbReference type="SUPFAM" id="SSF161070">
    <property type="entry name" value="SNF-like"/>
    <property type="match status" value="1"/>
</dbReference>
<dbReference type="InterPro" id="IPR037272">
    <property type="entry name" value="SNS_sf"/>
</dbReference>
<keyword evidence="11" id="KW-1185">Reference proteome</keyword>
<feature type="disulfide bond" evidence="7">
    <location>
        <begin position="109"/>
        <end position="118"/>
    </location>
</feature>
<keyword evidence="5 9" id="KW-0472">Membrane</keyword>
<sequence length="711" mass="78191">MTGGIIGVGNLWLFPFSCFQHGGAAFLIPYFLCLLFIGGPLFLLETALGQYTNEGAVTAWRKICPMFEGVGIASQVTVFYMNSYFIVILAWNIFYLIHSFKSPLPWSTCDNEWNSESCHSPVNMIANTHLFSTNTSWSFLNNIPLPDDYESIPYFNLTDGSLSDHTPEEEFWRNRVLRMSDELLGKVHLDLALCLLLAWVICYFCTWKGIKSIGKVVYFTATVPYLLLLILFFRAVTLPGARQGLFYYLYPDIRILADPSAWEAAVMCVMYTYATCQGTLTTLGSYNKYNRNCYRDCMALCCLNCATGIFVGFIVFSVLGFLAHEQGLDMYDVATFGPALIFRAVPMALTVLPGSNFWTVLFFLTVFLLAVDSQFMLTESLATAITDMFPRHLRRPGAREVLVLVISVVCFLLGLPFITEGGIIPFGIVDSYGANGSIFLFIACLETIIIGWVYGADRFYDNIEDMIGYRPNPVIKYCWMFITPLISVLLLVFRLLTNPPTRIRLHTGTVASVVGALLFVHCSSSRRPPSPPRPAHTPPVPRLMSSSQCFHFVWPLWRLLPTLTLRSRRPTSTAACSAVPAVANHPALHFLGQAVIRRDAVPGPPLPRGPSRGGTGAAGRPALRSTSRAGALGPEPPTPGTGLRPSAPEASATSGAPGTVPPGRVPAVPDGCSPRAGEQGTKGAKQRERTAEKIMRLGGRHSAVGLREWGV</sequence>
<dbReference type="GO" id="GO:0042995">
    <property type="term" value="C:cell projection"/>
    <property type="evidence" value="ECO:0007669"/>
    <property type="project" value="TreeGrafter"/>
</dbReference>
<dbReference type="GO" id="GO:0046872">
    <property type="term" value="F:metal ion binding"/>
    <property type="evidence" value="ECO:0007669"/>
    <property type="project" value="UniProtKB-KW"/>
</dbReference>
<feature type="binding site" evidence="6">
    <location>
        <position position="369"/>
    </location>
    <ligand>
        <name>Na(+)</name>
        <dbReference type="ChEBI" id="CHEBI:29101"/>
        <label>1</label>
    </ligand>
</feature>
<evidence type="ECO:0000256" key="6">
    <source>
        <dbReference type="PIRSR" id="PIRSR600175-1"/>
    </source>
</evidence>
<organism evidence="10 11">
    <name type="scientific">Pleuronectes platessa</name>
    <name type="common">European plaice</name>
    <dbReference type="NCBI Taxonomy" id="8262"/>
    <lineage>
        <taxon>Eukaryota</taxon>
        <taxon>Metazoa</taxon>
        <taxon>Chordata</taxon>
        <taxon>Craniata</taxon>
        <taxon>Vertebrata</taxon>
        <taxon>Euteleostomi</taxon>
        <taxon>Actinopterygii</taxon>
        <taxon>Neopterygii</taxon>
        <taxon>Teleostei</taxon>
        <taxon>Neoteleostei</taxon>
        <taxon>Acanthomorphata</taxon>
        <taxon>Carangaria</taxon>
        <taxon>Pleuronectiformes</taxon>
        <taxon>Pleuronectoidei</taxon>
        <taxon>Pleuronectidae</taxon>
        <taxon>Pleuronectes</taxon>
    </lineage>
</organism>
<dbReference type="PROSITE" id="PS50267">
    <property type="entry name" value="NA_NEUROTRAN_SYMP_3"/>
    <property type="match status" value="1"/>
</dbReference>
<dbReference type="GO" id="GO:0005886">
    <property type="term" value="C:plasma membrane"/>
    <property type="evidence" value="ECO:0007669"/>
    <property type="project" value="TreeGrafter"/>
</dbReference>
<evidence type="ECO:0000256" key="1">
    <source>
        <dbReference type="ARBA" id="ARBA00004141"/>
    </source>
</evidence>
<dbReference type="Proteomes" id="UP001153269">
    <property type="component" value="Unassembled WGS sequence"/>
</dbReference>
<dbReference type="AlphaFoldDB" id="A0A9N7UHG8"/>
<evidence type="ECO:0000256" key="5">
    <source>
        <dbReference type="ARBA" id="ARBA00023136"/>
    </source>
</evidence>
<protein>
    <submittedName>
        <fullName evidence="10">Uncharacterized protein</fullName>
    </submittedName>
</protein>
<keyword evidence="6" id="KW-0479">Metal-binding</keyword>
<feature type="transmembrane region" description="Helical" evidence="9">
    <location>
        <begin position="438"/>
        <end position="456"/>
    </location>
</feature>
<name>A0A9N7UHG8_PLEPL</name>
<feature type="binding site" evidence="6">
    <location>
        <position position="304"/>
    </location>
    <ligand>
        <name>Na(+)</name>
        <dbReference type="ChEBI" id="CHEBI:29101"/>
        <label>1</label>
    </ligand>
</feature>
<dbReference type="PANTHER" id="PTHR11616:SF280">
    <property type="entry name" value="TRANSPORTER"/>
    <property type="match status" value="1"/>
</dbReference>
<proteinExistence type="predicted"/>
<feature type="binding site" evidence="6">
    <location>
        <position position="372"/>
    </location>
    <ligand>
        <name>Na(+)</name>
        <dbReference type="ChEBI" id="CHEBI:29101"/>
        <label>1</label>
    </ligand>
</feature>
<gene>
    <name evidence="10" type="ORF">PLEPLA_LOCUS18223</name>
</gene>
<evidence type="ECO:0000256" key="9">
    <source>
        <dbReference type="SAM" id="Phobius"/>
    </source>
</evidence>
<evidence type="ECO:0000313" key="11">
    <source>
        <dbReference type="Proteomes" id="UP001153269"/>
    </source>
</evidence>
<feature type="binding site" evidence="6">
    <location>
        <position position="373"/>
    </location>
    <ligand>
        <name>Na(+)</name>
        <dbReference type="ChEBI" id="CHEBI:29101"/>
        <label>1</label>
    </ligand>
</feature>
<feature type="transmembrane region" description="Helical" evidence="9">
    <location>
        <begin position="401"/>
        <end position="418"/>
    </location>
</feature>
<feature type="transmembrane region" description="Helical" evidence="9">
    <location>
        <begin position="344"/>
        <end position="371"/>
    </location>
</feature>
<evidence type="ECO:0000256" key="4">
    <source>
        <dbReference type="ARBA" id="ARBA00022989"/>
    </source>
</evidence>
<dbReference type="GO" id="GO:0005332">
    <property type="term" value="F:gamma-aminobutyric acid:sodium:chloride symporter activity"/>
    <property type="evidence" value="ECO:0007669"/>
    <property type="project" value="TreeGrafter"/>
</dbReference>
<reference evidence="10" key="1">
    <citation type="submission" date="2020-03" db="EMBL/GenBank/DDBJ databases">
        <authorList>
            <person name="Weist P."/>
        </authorList>
    </citation>
    <scope>NUCLEOTIDE SEQUENCE</scope>
</reference>
<feature type="transmembrane region" description="Helical" evidence="9">
    <location>
        <begin position="477"/>
        <end position="497"/>
    </location>
</feature>
<keyword evidence="3 9" id="KW-0812">Transmembrane</keyword>
<dbReference type="PANTHER" id="PTHR11616">
    <property type="entry name" value="SODIUM/CHLORIDE DEPENDENT TRANSPORTER"/>
    <property type="match status" value="1"/>
</dbReference>
<evidence type="ECO:0000256" key="8">
    <source>
        <dbReference type="SAM" id="MobiDB-lite"/>
    </source>
</evidence>
<evidence type="ECO:0000313" key="10">
    <source>
        <dbReference type="EMBL" id="CAB1430241.1"/>
    </source>
</evidence>
<evidence type="ECO:0000256" key="7">
    <source>
        <dbReference type="PIRSR" id="PIRSR600175-2"/>
    </source>
</evidence>